<feature type="transmembrane region" description="Helical" evidence="1">
    <location>
        <begin position="133"/>
        <end position="155"/>
    </location>
</feature>
<dbReference type="PANTHER" id="PTHR33927:SF5">
    <property type="entry name" value="ENZYME, PUTATIVE (AFU_ORTHOLOGUE AFUA_8G01222)-RELATED"/>
    <property type="match status" value="1"/>
</dbReference>
<feature type="transmembrane region" description="Helical" evidence="1">
    <location>
        <begin position="101"/>
        <end position="121"/>
    </location>
</feature>
<reference evidence="2" key="1">
    <citation type="submission" date="2022-10" db="EMBL/GenBank/DDBJ databases">
        <title>Tapping the CABI collections for fungal endophytes: first genome assemblies for Collariella, Neodidymelliopsis, Ascochyta clinopodiicola, Didymella pomorum, Didymosphaeria variabile, Neocosmospora piperis and Neocucurbitaria cava.</title>
        <authorList>
            <person name="Hill R."/>
        </authorList>
    </citation>
    <scope>NUCLEOTIDE SEQUENCE</scope>
    <source>
        <strain evidence="2">IMI 356815</strain>
    </source>
</reference>
<dbReference type="EMBL" id="JAPEUX010000006">
    <property type="protein sequence ID" value="KAJ4349432.1"/>
    <property type="molecule type" value="Genomic_DNA"/>
</dbReference>
<gene>
    <name evidence="2" type="ORF">N0V89_008047</name>
</gene>
<dbReference type="RefSeq" id="XP_056068362.1">
    <property type="nucleotide sequence ID" value="XM_056216806.1"/>
</dbReference>
<keyword evidence="3" id="KW-1185">Reference proteome</keyword>
<dbReference type="GeneID" id="80911577"/>
<evidence type="ECO:0008006" key="4">
    <source>
        <dbReference type="Google" id="ProtNLM"/>
    </source>
</evidence>
<dbReference type="AlphaFoldDB" id="A0A9W9C901"/>
<feature type="transmembrane region" description="Helical" evidence="1">
    <location>
        <begin position="248"/>
        <end position="267"/>
    </location>
</feature>
<proteinExistence type="predicted"/>
<evidence type="ECO:0000313" key="3">
    <source>
        <dbReference type="Proteomes" id="UP001140513"/>
    </source>
</evidence>
<dbReference type="OrthoDB" id="3142841at2759"/>
<organism evidence="2 3">
    <name type="scientific">Didymosphaeria variabile</name>
    <dbReference type="NCBI Taxonomy" id="1932322"/>
    <lineage>
        <taxon>Eukaryota</taxon>
        <taxon>Fungi</taxon>
        <taxon>Dikarya</taxon>
        <taxon>Ascomycota</taxon>
        <taxon>Pezizomycotina</taxon>
        <taxon>Dothideomycetes</taxon>
        <taxon>Pleosporomycetidae</taxon>
        <taxon>Pleosporales</taxon>
        <taxon>Massarineae</taxon>
        <taxon>Didymosphaeriaceae</taxon>
        <taxon>Didymosphaeria</taxon>
    </lineage>
</organism>
<dbReference type="InterPro" id="IPR052979">
    <property type="entry name" value="Adenylate-forming_domain"/>
</dbReference>
<protein>
    <recommendedName>
        <fullName evidence="4">Integral membrane protein TmpA</fullName>
    </recommendedName>
</protein>
<keyword evidence="1" id="KW-0812">Transmembrane</keyword>
<evidence type="ECO:0000256" key="1">
    <source>
        <dbReference type="SAM" id="Phobius"/>
    </source>
</evidence>
<dbReference type="Proteomes" id="UP001140513">
    <property type="component" value="Unassembled WGS sequence"/>
</dbReference>
<dbReference type="PANTHER" id="PTHR33927">
    <property type="entry name" value="TRANSMEMBRANE PROTEIN"/>
    <property type="match status" value="1"/>
</dbReference>
<accession>A0A9W9C901</accession>
<name>A0A9W9C901_9PLEO</name>
<feature type="transmembrane region" description="Helical" evidence="1">
    <location>
        <begin position="176"/>
        <end position="196"/>
    </location>
</feature>
<feature type="transmembrane region" description="Helical" evidence="1">
    <location>
        <begin position="216"/>
        <end position="236"/>
    </location>
</feature>
<evidence type="ECO:0000313" key="2">
    <source>
        <dbReference type="EMBL" id="KAJ4349432.1"/>
    </source>
</evidence>
<comment type="caution">
    <text evidence="2">The sequence shown here is derived from an EMBL/GenBank/DDBJ whole genome shotgun (WGS) entry which is preliminary data.</text>
</comment>
<keyword evidence="1" id="KW-1133">Transmembrane helix</keyword>
<keyword evidence="1" id="KW-0472">Membrane</keyword>
<sequence>MHVQDFSMSTAQPSLPPPNFPPPLVFDADILNLSYQRSDVVEKALILPRRPSTDLLSFDRSNNAYMLYGIRQRQEMVISTMLPPKRYPSVIRKLRFTFLTVYRRVFTLVVFLNLIPLVIILQQDPVTLDTLATAASTNFLIAILIRHDLIINGIFRTAWLVPWRVPLPIRRWMAKCYCYGGIHSGAAVVGTAWWVAFSVILTMQMDKRGFSLPLLINSWTVLAILTAVILLALPGFRKRHHNVFELTHRFLGWTCILLFWAQLLLVVDHTTSPTHFLSTLFQTPTFWNLTCMTALTLHPWLRLRTWVFHPTVLSPHAIRLHFTNRVHKFSCLSISTSPLREWHPFATFPTTSAKTPTADPQPSMSIIISDAGDWTHRLIRHAHTLETQRNHAPEGAPQTHMRLWVKQTPIPGVLSLTTLFPRVLLITTGSGIGPCLSSLLDRPPAQFVRLIWSTRSPLGTYGAALLSDVYAADPDALIVDTDAEGRPDLVRMGYALFRAVRAEAVFVLSNEKVTREVVYGLRCRGVSAFGPIFDS</sequence>